<dbReference type="InterPro" id="IPR051930">
    <property type="entry name" value="FNR_type-1"/>
</dbReference>
<dbReference type="SUPFAM" id="SSF52343">
    <property type="entry name" value="Ferredoxin reductase-like, C-terminal NADP-linked domain"/>
    <property type="match status" value="1"/>
</dbReference>
<evidence type="ECO:0000259" key="10">
    <source>
        <dbReference type="PROSITE" id="PS51384"/>
    </source>
</evidence>
<evidence type="ECO:0000256" key="1">
    <source>
        <dbReference type="ARBA" id="ARBA00001974"/>
    </source>
</evidence>
<dbReference type="GO" id="GO:0004324">
    <property type="term" value="F:ferredoxin-NADP+ reductase activity"/>
    <property type="evidence" value="ECO:0007669"/>
    <property type="project" value="UniProtKB-EC"/>
</dbReference>
<gene>
    <name evidence="11" type="ORF">B5D82_17395</name>
</gene>
<dbReference type="PROSITE" id="PS51384">
    <property type="entry name" value="FAD_FR"/>
    <property type="match status" value="1"/>
</dbReference>
<dbReference type="Gene3D" id="3.40.50.80">
    <property type="entry name" value="Nucleotide-binding domain of ferredoxin-NADP reductase (FNR) module"/>
    <property type="match status" value="1"/>
</dbReference>
<protein>
    <recommendedName>
        <fullName evidence="3">ferredoxin--NADP(+) reductase</fullName>
        <ecNumber evidence="3">1.18.1.2</ecNumber>
    </recommendedName>
</protein>
<evidence type="ECO:0000313" key="11">
    <source>
        <dbReference type="EMBL" id="ASP50077.1"/>
    </source>
</evidence>
<dbReference type="InterPro" id="IPR033892">
    <property type="entry name" value="FNR_bac"/>
</dbReference>
<dbReference type="GO" id="GO:0042167">
    <property type="term" value="P:heme catabolic process"/>
    <property type="evidence" value="ECO:0007669"/>
    <property type="project" value="TreeGrafter"/>
</dbReference>
<keyword evidence="6" id="KW-0274">FAD</keyword>
<dbReference type="InterPro" id="IPR017927">
    <property type="entry name" value="FAD-bd_FR_type"/>
</dbReference>
<name>A0A222GDX1_9GAMM</name>
<sequence>MTKLNGFAKGEVINYKQWTDNEFSITVKSEIGPYVAGQFTKLALPDENGNWLRRAYSFVNSPNHKLGSNCMEFLIIDVPNGDLSPKLGQLHLGDEIYVGEKPSGFMTLAEIPETATNLWLLSTGTAIGPFLSMLAEIETQTRFDNVILVHAVRTRQELVYQDLIEKFKQDYTGKLTYLPIVSREKHQHIMSGRIPDLLKDGGLMQAVNLTPDTESSFFYLCGNPAMVHDTRDVLLELGFQKHLRRSAGHFSFENYW</sequence>
<evidence type="ECO:0000256" key="6">
    <source>
        <dbReference type="ARBA" id="ARBA00022827"/>
    </source>
</evidence>
<dbReference type="KEGG" id="cber:B5D82_17395"/>
<reference evidence="11 12" key="1">
    <citation type="submission" date="2017-08" db="EMBL/GenBank/DDBJ databases">
        <title>Complete genome of Colwellia sp. NB097-1, a psychrophile bacterium ioslated from Bering Sea.</title>
        <authorList>
            <person name="Chen X."/>
        </authorList>
    </citation>
    <scope>NUCLEOTIDE SEQUENCE [LARGE SCALE GENOMIC DNA]</scope>
    <source>
        <strain evidence="11 12">NB097-1</strain>
    </source>
</reference>
<dbReference type="OrthoDB" id="9784483at2"/>
<dbReference type="Gene3D" id="2.40.30.10">
    <property type="entry name" value="Translation factors"/>
    <property type="match status" value="1"/>
</dbReference>
<dbReference type="PANTHER" id="PTHR47878">
    <property type="entry name" value="OXIDOREDUCTASE FAD/NAD(P)-BINDING DOMAIN PROTEIN"/>
    <property type="match status" value="1"/>
</dbReference>
<dbReference type="Proteomes" id="UP000202259">
    <property type="component" value="Chromosome"/>
</dbReference>
<dbReference type="GO" id="GO:0034599">
    <property type="term" value="P:cellular response to oxidative stress"/>
    <property type="evidence" value="ECO:0007669"/>
    <property type="project" value="TreeGrafter"/>
</dbReference>
<evidence type="ECO:0000256" key="2">
    <source>
        <dbReference type="ARBA" id="ARBA00008312"/>
    </source>
</evidence>
<comment type="similarity">
    <text evidence="2">Belongs to the ferredoxin--NADP reductase type 1 family.</text>
</comment>
<dbReference type="EMBL" id="CP020465">
    <property type="protein sequence ID" value="ASP50077.1"/>
    <property type="molecule type" value="Genomic_DNA"/>
</dbReference>
<dbReference type="InterPro" id="IPR039261">
    <property type="entry name" value="FNR_nucleotide-bd"/>
</dbReference>
<dbReference type="SUPFAM" id="SSF63380">
    <property type="entry name" value="Riboflavin synthase domain-like"/>
    <property type="match status" value="1"/>
</dbReference>
<dbReference type="InterPro" id="IPR001433">
    <property type="entry name" value="OxRdtase_FAD/NAD-bd"/>
</dbReference>
<evidence type="ECO:0000256" key="8">
    <source>
        <dbReference type="ARBA" id="ARBA00023002"/>
    </source>
</evidence>
<proteinExistence type="inferred from homology"/>
<keyword evidence="12" id="KW-1185">Reference proteome</keyword>
<dbReference type="Pfam" id="PF00175">
    <property type="entry name" value="NAD_binding_1"/>
    <property type="match status" value="1"/>
</dbReference>
<keyword evidence="4" id="KW-0285">Flavoprotein</keyword>
<dbReference type="InterPro" id="IPR017938">
    <property type="entry name" value="Riboflavin_synthase-like_b-brl"/>
</dbReference>
<keyword evidence="7" id="KW-0521">NADP</keyword>
<evidence type="ECO:0000256" key="5">
    <source>
        <dbReference type="ARBA" id="ARBA00022741"/>
    </source>
</evidence>
<dbReference type="GO" id="GO:0000166">
    <property type="term" value="F:nucleotide binding"/>
    <property type="evidence" value="ECO:0007669"/>
    <property type="project" value="UniProtKB-KW"/>
</dbReference>
<dbReference type="EC" id="1.18.1.2" evidence="3"/>
<evidence type="ECO:0000256" key="4">
    <source>
        <dbReference type="ARBA" id="ARBA00022630"/>
    </source>
</evidence>
<keyword evidence="8" id="KW-0560">Oxidoreductase</keyword>
<dbReference type="CDD" id="cd06195">
    <property type="entry name" value="FNR1"/>
    <property type="match status" value="1"/>
</dbReference>
<keyword evidence="5" id="KW-0547">Nucleotide-binding</keyword>
<comment type="cofactor">
    <cofactor evidence="1">
        <name>FAD</name>
        <dbReference type="ChEBI" id="CHEBI:57692"/>
    </cofactor>
</comment>
<evidence type="ECO:0000256" key="3">
    <source>
        <dbReference type="ARBA" id="ARBA00013223"/>
    </source>
</evidence>
<accession>A0A222GDX1</accession>
<dbReference type="PANTHER" id="PTHR47878:SF1">
    <property type="entry name" value="FLAVODOXIN_FERREDOXIN--NADP REDUCTASE"/>
    <property type="match status" value="1"/>
</dbReference>
<comment type="catalytic activity">
    <reaction evidence="9">
        <text>2 reduced [2Fe-2S]-[ferredoxin] + NADP(+) + H(+) = 2 oxidized [2Fe-2S]-[ferredoxin] + NADPH</text>
        <dbReference type="Rhea" id="RHEA:20125"/>
        <dbReference type="Rhea" id="RHEA-COMP:10000"/>
        <dbReference type="Rhea" id="RHEA-COMP:10001"/>
        <dbReference type="ChEBI" id="CHEBI:15378"/>
        <dbReference type="ChEBI" id="CHEBI:33737"/>
        <dbReference type="ChEBI" id="CHEBI:33738"/>
        <dbReference type="ChEBI" id="CHEBI:57783"/>
        <dbReference type="ChEBI" id="CHEBI:58349"/>
        <dbReference type="EC" id="1.18.1.2"/>
    </reaction>
</comment>
<evidence type="ECO:0000256" key="7">
    <source>
        <dbReference type="ARBA" id="ARBA00022857"/>
    </source>
</evidence>
<evidence type="ECO:0000256" key="9">
    <source>
        <dbReference type="ARBA" id="ARBA00047776"/>
    </source>
</evidence>
<feature type="domain" description="FAD-binding FR-type" evidence="10">
    <location>
        <begin position="5"/>
        <end position="109"/>
    </location>
</feature>
<organism evidence="11 12">
    <name type="scientific">Cognaticolwellia beringensis</name>
    <dbReference type="NCBI Taxonomy" id="1967665"/>
    <lineage>
        <taxon>Bacteria</taxon>
        <taxon>Pseudomonadati</taxon>
        <taxon>Pseudomonadota</taxon>
        <taxon>Gammaproteobacteria</taxon>
        <taxon>Alteromonadales</taxon>
        <taxon>Colwelliaceae</taxon>
        <taxon>Cognaticolwellia</taxon>
    </lineage>
</organism>
<evidence type="ECO:0000313" key="12">
    <source>
        <dbReference type="Proteomes" id="UP000202259"/>
    </source>
</evidence>
<dbReference type="AlphaFoldDB" id="A0A222GDX1"/>